<dbReference type="Pfam" id="PF01425">
    <property type="entry name" value="Amidase"/>
    <property type="match status" value="2"/>
</dbReference>
<dbReference type="PROSITE" id="PS00571">
    <property type="entry name" value="AMIDASES"/>
    <property type="match status" value="1"/>
</dbReference>
<comment type="similarity">
    <text evidence="2">Belongs to the amidase family.</text>
</comment>
<dbReference type="GO" id="GO:0004040">
    <property type="term" value="F:amidase activity"/>
    <property type="evidence" value="ECO:0007669"/>
    <property type="project" value="UniProtKB-EC"/>
</dbReference>
<evidence type="ECO:0000256" key="4">
    <source>
        <dbReference type="ARBA" id="ARBA00022801"/>
    </source>
</evidence>
<dbReference type="InterPro" id="IPR036928">
    <property type="entry name" value="AS_sf"/>
</dbReference>
<dbReference type="EMBL" id="KB822715">
    <property type="protein sequence ID" value="ETN44270.1"/>
    <property type="molecule type" value="Genomic_DNA"/>
</dbReference>
<feature type="domain" description="Amidase" evidence="7">
    <location>
        <begin position="78"/>
        <end position="375"/>
    </location>
</feature>
<dbReference type="FunCoup" id="W2S6L2">
    <property type="interactions" value="54"/>
</dbReference>
<evidence type="ECO:0000313" key="8">
    <source>
        <dbReference type="EMBL" id="ETN44270.1"/>
    </source>
</evidence>
<evidence type="ECO:0000259" key="7">
    <source>
        <dbReference type="Pfam" id="PF01425"/>
    </source>
</evidence>
<dbReference type="AlphaFoldDB" id="W2S6L2"/>
<keyword evidence="9" id="KW-1185">Reference proteome</keyword>
<evidence type="ECO:0000256" key="2">
    <source>
        <dbReference type="ARBA" id="ARBA00009199"/>
    </source>
</evidence>
<accession>W2S6L2</accession>
<dbReference type="PIRSF" id="PIRSF001221">
    <property type="entry name" value="Amidase_fungi"/>
    <property type="match status" value="1"/>
</dbReference>
<dbReference type="InParanoid" id="W2S6L2"/>
<dbReference type="HOGENOM" id="CLU_009600_9_2_1"/>
<dbReference type="STRING" id="1220924.W2S6L2"/>
<feature type="domain" description="Amidase" evidence="7">
    <location>
        <begin position="412"/>
        <end position="534"/>
    </location>
</feature>
<name>W2S6L2_CYPE1</name>
<dbReference type="GeneID" id="19977789"/>
<proteinExistence type="inferred from homology"/>
<dbReference type="PANTHER" id="PTHR46072">
    <property type="entry name" value="AMIDASE-RELATED-RELATED"/>
    <property type="match status" value="1"/>
</dbReference>
<evidence type="ECO:0000256" key="3">
    <source>
        <dbReference type="ARBA" id="ARBA00012922"/>
    </source>
</evidence>
<dbReference type="Proteomes" id="UP000030752">
    <property type="component" value="Unassembled WGS sequence"/>
</dbReference>
<dbReference type="RefSeq" id="XP_008713343.1">
    <property type="nucleotide sequence ID" value="XM_008715121.1"/>
</dbReference>
<feature type="binding site" evidence="6">
    <location>
        <position position="191"/>
    </location>
    <ligand>
        <name>substrate</name>
    </ligand>
</feature>
<evidence type="ECO:0000313" key="9">
    <source>
        <dbReference type="Proteomes" id="UP000030752"/>
    </source>
</evidence>
<reference evidence="8 9" key="1">
    <citation type="submission" date="2013-03" db="EMBL/GenBank/DDBJ databases">
        <title>The Genome Sequence of Phialophora europaea CBS 101466.</title>
        <authorList>
            <consortium name="The Broad Institute Genomics Platform"/>
            <person name="Cuomo C."/>
            <person name="de Hoog S."/>
            <person name="Gorbushina A."/>
            <person name="Walker B."/>
            <person name="Young S.K."/>
            <person name="Zeng Q."/>
            <person name="Gargeya S."/>
            <person name="Fitzgerald M."/>
            <person name="Haas B."/>
            <person name="Abouelleil A."/>
            <person name="Allen A.W."/>
            <person name="Alvarado L."/>
            <person name="Arachchi H.M."/>
            <person name="Berlin A.M."/>
            <person name="Chapman S.B."/>
            <person name="Gainer-Dewar J."/>
            <person name="Goldberg J."/>
            <person name="Griggs A."/>
            <person name="Gujja S."/>
            <person name="Hansen M."/>
            <person name="Howarth C."/>
            <person name="Imamovic A."/>
            <person name="Ireland A."/>
            <person name="Larimer J."/>
            <person name="McCowan C."/>
            <person name="Murphy C."/>
            <person name="Pearson M."/>
            <person name="Poon T.W."/>
            <person name="Priest M."/>
            <person name="Roberts A."/>
            <person name="Saif S."/>
            <person name="Shea T."/>
            <person name="Sisk P."/>
            <person name="Sykes S."/>
            <person name="Wortman J."/>
            <person name="Nusbaum C."/>
            <person name="Birren B."/>
        </authorList>
    </citation>
    <scope>NUCLEOTIDE SEQUENCE [LARGE SCALE GENOMIC DNA]</scope>
    <source>
        <strain evidence="8 9">CBS 101466</strain>
    </source>
</reference>
<dbReference type="EC" id="3.5.1.4" evidence="3"/>
<evidence type="ECO:0000256" key="6">
    <source>
        <dbReference type="PIRSR" id="PIRSR001221-2"/>
    </source>
</evidence>
<gene>
    <name evidence="8" type="ORF">HMPREF1541_10450</name>
</gene>
<dbReference type="PANTHER" id="PTHR46072:SF7">
    <property type="entry name" value="AMIDASE"/>
    <property type="match status" value="1"/>
</dbReference>
<evidence type="ECO:0000256" key="1">
    <source>
        <dbReference type="ARBA" id="ARBA00001311"/>
    </source>
</evidence>
<dbReference type="eggNOG" id="KOG1212">
    <property type="taxonomic scope" value="Eukaryota"/>
</dbReference>
<dbReference type="InterPro" id="IPR023631">
    <property type="entry name" value="Amidase_dom"/>
</dbReference>
<keyword evidence="4" id="KW-0378">Hydrolase</keyword>
<protein>
    <recommendedName>
        <fullName evidence="3">amidase</fullName>
        <ecNumber evidence="3">3.5.1.4</ecNumber>
    </recommendedName>
</protein>
<feature type="active site" description="Charge relay system" evidence="5">
    <location>
        <position position="133"/>
    </location>
</feature>
<feature type="binding site" evidence="6">
    <location>
        <begin position="238"/>
        <end position="241"/>
    </location>
    <ligand>
        <name>substrate</name>
    </ligand>
</feature>
<dbReference type="SUPFAM" id="SSF75304">
    <property type="entry name" value="Amidase signature (AS) enzymes"/>
    <property type="match status" value="1"/>
</dbReference>
<dbReference type="Gene3D" id="3.90.1300.10">
    <property type="entry name" value="Amidase signature (AS) domain"/>
    <property type="match status" value="1"/>
</dbReference>
<feature type="active site" description="Acyl-ester intermediate" evidence="5">
    <location>
        <position position="241"/>
    </location>
</feature>
<dbReference type="VEuPathDB" id="FungiDB:HMPREF1541_10450"/>
<comment type="catalytic activity">
    <reaction evidence="1">
        <text>a monocarboxylic acid amide + H2O = a monocarboxylate + NH4(+)</text>
        <dbReference type="Rhea" id="RHEA:12020"/>
        <dbReference type="ChEBI" id="CHEBI:15377"/>
        <dbReference type="ChEBI" id="CHEBI:28938"/>
        <dbReference type="ChEBI" id="CHEBI:35757"/>
        <dbReference type="ChEBI" id="CHEBI:83628"/>
        <dbReference type="EC" id="3.5.1.4"/>
    </reaction>
</comment>
<dbReference type="OrthoDB" id="6428749at2759"/>
<organism evidence="8 9">
    <name type="scientific">Cyphellophora europaea (strain CBS 101466)</name>
    <name type="common">Phialophora europaea</name>
    <dbReference type="NCBI Taxonomy" id="1220924"/>
    <lineage>
        <taxon>Eukaryota</taxon>
        <taxon>Fungi</taxon>
        <taxon>Dikarya</taxon>
        <taxon>Ascomycota</taxon>
        <taxon>Pezizomycotina</taxon>
        <taxon>Eurotiomycetes</taxon>
        <taxon>Chaetothyriomycetidae</taxon>
        <taxon>Chaetothyriales</taxon>
        <taxon>Cyphellophoraceae</taxon>
        <taxon>Cyphellophora</taxon>
    </lineage>
</organism>
<dbReference type="InterPro" id="IPR020556">
    <property type="entry name" value="Amidase_CS"/>
</dbReference>
<evidence type="ECO:0000256" key="5">
    <source>
        <dbReference type="PIRSR" id="PIRSR001221-1"/>
    </source>
</evidence>
<feature type="binding site" evidence="6">
    <location>
        <position position="217"/>
    </location>
    <ligand>
        <name>substrate</name>
    </ligand>
</feature>
<sequence>MASSEKGWSLVAAEKRFAILQSLPAEWKVVLEDRSSLKDVTGPYIEKFLDVEEILITNSDAVTILENVANATWTARQVTKAFCHRAALAHQMTNCLHEMCWESAMAEAERLDNYFERHKTTVGPLHGLPISMKDQFHIKGTESTLGYVGWIGTFEGKRQTETSQSFESFIVQILRSYGAIFFCKTSVTQALMSGETANNIIGYTFNPKNRNLSAGGSSGGEGALMALRGSPVGFGSDIGGSIRVPAAFNGLYGIRPSVGRLPYRGVPISMDGQESIPCVIGPMATTIRSLKLMFQTVLRSEPWSGDPMVLELPWRQQHEHQTWAACHSQSSASNLTIGIFRHDGVVGVDPPVQRALDMMESALRREGHNYETWMFDGGQDIHHNLGISGEPIVPQLEMAFGSTPGTQKNASEIAAINVKLREYRTRYFDYWNSTSNLSPSGRPADAFISAIAPFAAPLPQQYTHNAYSTTINVLDYTATVLPVTTVDQEIDVIDTQYQPLTKKDRLRHENYDPELYHGAHVGLQIVTQRLQEEKAVVLTEYLDSLLKGDYSTAMGDQAA</sequence>
<feature type="active site" description="Charge relay system" evidence="5">
    <location>
        <position position="217"/>
    </location>
</feature>